<dbReference type="AlphaFoldDB" id="A0A2T3AJ01"/>
<sequence length="435" mass="47477">MDVLARVAHVFGVPAAAAAAAAAGASNNTATTNDDDNRATINTWTIIFTTALALVLPALLLTLAKRLAYPTRPKIYPSPLRTLLPQLSAEQQSALLYPPDYFPGARDVVTPYGSVRCYEFGPANGRRVLLMHGISTSCMTLTHIAHGLVQRGNCRVLLFDLFGRGFSDGVGDVPHDERLYVTQALLVLASSELAWMGSNGSTGEGGEGEGGFHIMGYSLGGALAVHLANALPAESVKSITLLAPAGMIREQNFGTLARFIFRSGWVPDGLLEILTRWRLKRPIAESAKRKQQQQPRPLASNGLNELKETMASSRAVLAFVNWQVIHHAGFTTAFMSTLRHAPMFNQQVAWRTLTARRRRHHDAPTTGKKQKTVCLIFGAGDEIVSEHDYRTDALLLLGGEDEVFWPAPVAGAHDFPMVDPEGTLDRIWEFWGWDS</sequence>
<dbReference type="GO" id="GO:0016787">
    <property type="term" value="F:hydrolase activity"/>
    <property type="evidence" value="ECO:0007669"/>
    <property type="project" value="UniProtKB-KW"/>
</dbReference>
<dbReference type="PANTHER" id="PTHR43689:SF8">
    <property type="entry name" value="ALPHA_BETA-HYDROLASES SUPERFAMILY PROTEIN"/>
    <property type="match status" value="1"/>
</dbReference>
<name>A0A2T3AJ01_9PEZI</name>
<gene>
    <name evidence="3" type="ORF">BD289DRAFT_361117</name>
</gene>
<dbReference type="PANTHER" id="PTHR43689">
    <property type="entry name" value="HYDROLASE"/>
    <property type="match status" value="1"/>
</dbReference>
<accession>A0A2T3AJ01</accession>
<keyword evidence="4" id="KW-1185">Reference proteome</keyword>
<reference evidence="3 4" key="1">
    <citation type="journal article" date="2018" name="Mycol. Prog.">
        <title>Coniella lustricola, a new species from submerged detritus.</title>
        <authorList>
            <person name="Raudabaugh D.B."/>
            <person name="Iturriaga T."/>
            <person name="Carver A."/>
            <person name="Mondo S."/>
            <person name="Pangilinan J."/>
            <person name="Lipzen A."/>
            <person name="He G."/>
            <person name="Amirebrahimi M."/>
            <person name="Grigoriev I.V."/>
            <person name="Miller A.N."/>
        </authorList>
    </citation>
    <scope>NUCLEOTIDE SEQUENCE [LARGE SCALE GENOMIC DNA]</scope>
    <source>
        <strain evidence="3 4">B22-T-1</strain>
    </source>
</reference>
<dbReference type="Proteomes" id="UP000241462">
    <property type="component" value="Unassembled WGS sequence"/>
</dbReference>
<protein>
    <submittedName>
        <fullName evidence="3">Alpha/Beta hydrolase protein</fullName>
    </submittedName>
</protein>
<keyword evidence="3" id="KW-0378">Hydrolase</keyword>
<keyword evidence="1" id="KW-0812">Transmembrane</keyword>
<proteinExistence type="predicted"/>
<feature type="domain" description="AB hydrolase-1" evidence="2">
    <location>
        <begin position="128"/>
        <end position="424"/>
    </location>
</feature>
<keyword evidence="1" id="KW-1133">Transmembrane helix</keyword>
<evidence type="ECO:0000259" key="2">
    <source>
        <dbReference type="Pfam" id="PF12697"/>
    </source>
</evidence>
<evidence type="ECO:0000256" key="1">
    <source>
        <dbReference type="SAM" id="Phobius"/>
    </source>
</evidence>
<dbReference type="SUPFAM" id="SSF53474">
    <property type="entry name" value="alpha/beta-Hydrolases"/>
    <property type="match status" value="1"/>
</dbReference>
<dbReference type="InParanoid" id="A0A2T3AJ01"/>
<dbReference type="InterPro" id="IPR029058">
    <property type="entry name" value="AB_hydrolase_fold"/>
</dbReference>
<dbReference type="Gene3D" id="3.40.50.1820">
    <property type="entry name" value="alpha/beta hydrolase"/>
    <property type="match status" value="1"/>
</dbReference>
<dbReference type="InterPro" id="IPR000073">
    <property type="entry name" value="AB_hydrolase_1"/>
</dbReference>
<dbReference type="OrthoDB" id="408373at2759"/>
<dbReference type="EMBL" id="KZ678384">
    <property type="protein sequence ID" value="PSR99398.1"/>
    <property type="molecule type" value="Genomic_DNA"/>
</dbReference>
<dbReference type="Pfam" id="PF12697">
    <property type="entry name" value="Abhydrolase_6"/>
    <property type="match status" value="1"/>
</dbReference>
<evidence type="ECO:0000313" key="3">
    <source>
        <dbReference type="EMBL" id="PSR99398.1"/>
    </source>
</evidence>
<evidence type="ECO:0000313" key="4">
    <source>
        <dbReference type="Proteomes" id="UP000241462"/>
    </source>
</evidence>
<dbReference type="STRING" id="2025994.A0A2T3AJ01"/>
<feature type="transmembrane region" description="Helical" evidence="1">
    <location>
        <begin position="41"/>
        <end position="64"/>
    </location>
</feature>
<keyword evidence="1" id="KW-0472">Membrane</keyword>
<organism evidence="3 4">
    <name type="scientific">Coniella lustricola</name>
    <dbReference type="NCBI Taxonomy" id="2025994"/>
    <lineage>
        <taxon>Eukaryota</taxon>
        <taxon>Fungi</taxon>
        <taxon>Dikarya</taxon>
        <taxon>Ascomycota</taxon>
        <taxon>Pezizomycotina</taxon>
        <taxon>Sordariomycetes</taxon>
        <taxon>Sordariomycetidae</taxon>
        <taxon>Diaporthales</taxon>
        <taxon>Schizoparmaceae</taxon>
        <taxon>Coniella</taxon>
    </lineage>
</organism>